<dbReference type="Gramene" id="Pp3c26_7440V3.1">
    <property type="protein sequence ID" value="PAC:32918559.CDS.1"/>
    <property type="gene ID" value="Pp3c26_7440"/>
</dbReference>
<organism evidence="2">
    <name type="scientific">Physcomitrium patens</name>
    <name type="common">Spreading-leaved earth moss</name>
    <name type="synonym">Physcomitrella patens</name>
    <dbReference type="NCBI Taxonomy" id="3218"/>
    <lineage>
        <taxon>Eukaryota</taxon>
        <taxon>Viridiplantae</taxon>
        <taxon>Streptophyta</taxon>
        <taxon>Embryophyta</taxon>
        <taxon>Bryophyta</taxon>
        <taxon>Bryophytina</taxon>
        <taxon>Bryopsida</taxon>
        <taxon>Funariidae</taxon>
        <taxon>Funariales</taxon>
        <taxon>Funariaceae</taxon>
        <taxon>Physcomitrium</taxon>
    </lineage>
</organism>
<dbReference type="EMBL" id="ABEU02000026">
    <property type="protein sequence ID" value="PNR26875.1"/>
    <property type="molecule type" value="Genomic_DNA"/>
</dbReference>
<evidence type="ECO:0008006" key="5">
    <source>
        <dbReference type="Google" id="ProtNLM"/>
    </source>
</evidence>
<gene>
    <name evidence="2" type="ORF">PHYPA_030356</name>
</gene>
<evidence type="ECO:0000313" key="3">
    <source>
        <dbReference type="EnsemblPlants" id="PAC:32918559.CDS.1"/>
    </source>
</evidence>
<reference evidence="2 4" key="1">
    <citation type="journal article" date="2008" name="Science">
        <title>The Physcomitrella genome reveals evolutionary insights into the conquest of land by plants.</title>
        <authorList>
            <person name="Rensing S."/>
            <person name="Lang D."/>
            <person name="Zimmer A."/>
            <person name="Terry A."/>
            <person name="Salamov A."/>
            <person name="Shapiro H."/>
            <person name="Nishiyama T."/>
            <person name="Perroud P.-F."/>
            <person name="Lindquist E."/>
            <person name="Kamisugi Y."/>
            <person name="Tanahashi T."/>
            <person name="Sakakibara K."/>
            <person name="Fujita T."/>
            <person name="Oishi K."/>
            <person name="Shin-I T."/>
            <person name="Kuroki Y."/>
            <person name="Toyoda A."/>
            <person name="Suzuki Y."/>
            <person name="Hashimoto A."/>
            <person name="Yamaguchi K."/>
            <person name="Sugano A."/>
            <person name="Kohara Y."/>
            <person name="Fujiyama A."/>
            <person name="Anterola A."/>
            <person name="Aoki S."/>
            <person name="Ashton N."/>
            <person name="Barbazuk W.B."/>
            <person name="Barker E."/>
            <person name="Bennetzen J."/>
            <person name="Bezanilla M."/>
            <person name="Blankenship R."/>
            <person name="Cho S.H."/>
            <person name="Dutcher S."/>
            <person name="Estelle M."/>
            <person name="Fawcett J.A."/>
            <person name="Gundlach H."/>
            <person name="Hanada K."/>
            <person name="Heyl A."/>
            <person name="Hicks K.A."/>
            <person name="Hugh J."/>
            <person name="Lohr M."/>
            <person name="Mayer K."/>
            <person name="Melkozernov A."/>
            <person name="Murata T."/>
            <person name="Nelson D."/>
            <person name="Pils B."/>
            <person name="Prigge M."/>
            <person name="Reiss B."/>
            <person name="Renner T."/>
            <person name="Rombauts S."/>
            <person name="Rushton P."/>
            <person name="Sanderfoot A."/>
            <person name="Schween G."/>
            <person name="Shiu S.-H."/>
            <person name="Stueber K."/>
            <person name="Theodoulou F.L."/>
            <person name="Tu H."/>
            <person name="Van de Peer Y."/>
            <person name="Verrier P.J."/>
            <person name="Waters E."/>
            <person name="Wood A."/>
            <person name="Yang L."/>
            <person name="Cove D."/>
            <person name="Cuming A."/>
            <person name="Hasebe M."/>
            <person name="Lucas S."/>
            <person name="Mishler D.B."/>
            <person name="Reski R."/>
            <person name="Grigoriev I."/>
            <person name="Quatrano R.S."/>
            <person name="Boore J.L."/>
        </authorList>
    </citation>
    <scope>NUCLEOTIDE SEQUENCE [LARGE SCALE GENOMIC DNA]</scope>
    <source>
        <strain evidence="3 4">cv. Gransden 2004</strain>
    </source>
</reference>
<keyword evidence="1" id="KW-0732">Signal</keyword>
<feature type="chain" id="PRO_5036318859" description="Secreted protein" evidence="1">
    <location>
        <begin position="24"/>
        <end position="100"/>
    </location>
</feature>
<dbReference type="AlphaFoldDB" id="A0A2K1IC65"/>
<dbReference type="InParanoid" id="A0A2K1IC65"/>
<proteinExistence type="predicted"/>
<evidence type="ECO:0000313" key="2">
    <source>
        <dbReference type="EMBL" id="PNR26875.1"/>
    </source>
</evidence>
<accession>A0A2K1IC65</accession>
<dbReference type="Proteomes" id="UP000006727">
    <property type="component" value="Chromosome 26"/>
</dbReference>
<name>A0A2K1IC65_PHYPA</name>
<keyword evidence="4" id="KW-1185">Reference proteome</keyword>
<protein>
    <recommendedName>
        <fullName evidence="5">Secreted protein</fullName>
    </recommendedName>
</protein>
<reference evidence="2 4" key="2">
    <citation type="journal article" date="2018" name="Plant J.">
        <title>The Physcomitrella patens chromosome-scale assembly reveals moss genome structure and evolution.</title>
        <authorList>
            <person name="Lang D."/>
            <person name="Ullrich K.K."/>
            <person name="Murat F."/>
            <person name="Fuchs J."/>
            <person name="Jenkins J."/>
            <person name="Haas F.B."/>
            <person name="Piednoel M."/>
            <person name="Gundlach H."/>
            <person name="Van Bel M."/>
            <person name="Meyberg R."/>
            <person name="Vives C."/>
            <person name="Morata J."/>
            <person name="Symeonidi A."/>
            <person name="Hiss M."/>
            <person name="Muchero W."/>
            <person name="Kamisugi Y."/>
            <person name="Saleh O."/>
            <person name="Blanc G."/>
            <person name="Decker E.L."/>
            <person name="van Gessel N."/>
            <person name="Grimwood J."/>
            <person name="Hayes R.D."/>
            <person name="Graham S.W."/>
            <person name="Gunter L.E."/>
            <person name="McDaniel S.F."/>
            <person name="Hoernstein S.N.W."/>
            <person name="Larsson A."/>
            <person name="Li F.W."/>
            <person name="Perroud P.F."/>
            <person name="Phillips J."/>
            <person name="Ranjan P."/>
            <person name="Rokshar D.S."/>
            <person name="Rothfels C.J."/>
            <person name="Schneider L."/>
            <person name="Shu S."/>
            <person name="Stevenson D.W."/>
            <person name="Thummler F."/>
            <person name="Tillich M."/>
            <person name="Villarreal Aguilar J.C."/>
            <person name="Widiez T."/>
            <person name="Wong G.K."/>
            <person name="Wymore A."/>
            <person name="Zhang Y."/>
            <person name="Zimmer A.D."/>
            <person name="Quatrano R.S."/>
            <person name="Mayer K.F.X."/>
            <person name="Goodstein D."/>
            <person name="Casacuberta J.M."/>
            <person name="Vandepoele K."/>
            <person name="Reski R."/>
            <person name="Cuming A.C."/>
            <person name="Tuskan G.A."/>
            <person name="Maumus F."/>
            <person name="Salse J."/>
            <person name="Schmutz J."/>
            <person name="Rensing S.A."/>
        </authorList>
    </citation>
    <scope>NUCLEOTIDE SEQUENCE [LARGE SCALE GENOMIC DNA]</scope>
    <source>
        <strain evidence="3 4">cv. Gransden 2004</strain>
    </source>
</reference>
<reference evidence="3" key="3">
    <citation type="submission" date="2020-12" db="UniProtKB">
        <authorList>
            <consortium name="EnsemblPlants"/>
        </authorList>
    </citation>
    <scope>IDENTIFICATION</scope>
</reference>
<dbReference type="EnsemblPlants" id="Pp3c26_7440V3.1">
    <property type="protein sequence ID" value="PAC:32918559.CDS.1"/>
    <property type="gene ID" value="Pp3c26_7440"/>
</dbReference>
<feature type="signal peptide" evidence="1">
    <location>
        <begin position="1"/>
        <end position="23"/>
    </location>
</feature>
<evidence type="ECO:0000313" key="4">
    <source>
        <dbReference type="Proteomes" id="UP000006727"/>
    </source>
</evidence>
<sequence length="100" mass="11402">MTIFLLLLRFLTVFKLFLDPVTCRVSPKSRYMYLFLSKESCSSVRATSSTSSLLLLSEFSHVCCDFRQSLQIRRGVPLSLGSCSNPEQSTLPYHTHSRYA</sequence>
<evidence type="ECO:0000256" key="1">
    <source>
        <dbReference type="SAM" id="SignalP"/>
    </source>
</evidence>